<protein>
    <submittedName>
        <fullName evidence="2">SCO family protein</fullName>
    </submittedName>
</protein>
<evidence type="ECO:0000313" key="2">
    <source>
        <dbReference type="EMBL" id="MBP0444552.1"/>
    </source>
</evidence>
<dbReference type="Pfam" id="PF02630">
    <property type="entry name" value="SCO1-SenC"/>
    <property type="match status" value="1"/>
</dbReference>
<evidence type="ECO:0000313" key="3">
    <source>
        <dbReference type="Proteomes" id="UP000681594"/>
    </source>
</evidence>
<comment type="caution">
    <text evidence="2">The sequence shown here is derived from an EMBL/GenBank/DDBJ whole genome shotgun (WGS) entry which is preliminary data.</text>
</comment>
<reference evidence="2 3" key="1">
    <citation type="submission" date="2021-03" db="EMBL/GenBank/DDBJ databases">
        <authorList>
            <person name="So Y."/>
        </authorList>
    </citation>
    <scope>NUCLEOTIDE SEQUENCE [LARGE SCALE GENOMIC DNA]</scope>
    <source>
        <strain evidence="2 3">SSH11</strain>
    </source>
</reference>
<dbReference type="CDD" id="cd02968">
    <property type="entry name" value="SCO"/>
    <property type="match status" value="1"/>
</dbReference>
<dbReference type="Proteomes" id="UP000681594">
    <property type="component" value="Unassembled WGS sequence"/>
</dbReference>
<dbReference type="EMBL" id="JAGIZB010000005">
    <property type="protein sequence ID" value="MBP0444552.1"/>
    <property type="molecule type" value="Genomic_DNA"/>
</dbReference>
<sequence length="202" mass="21494">MPGRRGLFSLAAACAMPRLVRAHDAHDPAPRPASSEAVIRLRSPLPDVRVTDAQRRRRRLVSEVFAGRVVAIDFVLTDCASFCTVISAAMAGAQEMLGPRLSREVGLVSLALDPIGGTPDELKAYAHRFSAGPGWDFVNIPPAPLDNVLRGIGGPVSGGDHTPMVLVLDTARGEIRRILGIPEPEAIVRTIDAALSARRAQA</sequence>
<dbReference type="SUPFAM" id="SSF52833">
    <property type="entry name" value="Thioredoxin-like"/>
    <property type="match status" value="1"/>
</dbReference>
<dbReference type="InterPro" id="IPR003782">
    <property type="entry name" value="SCO1/SenC"/>
</dbReference>
<dbReference type="RefSeq" id="WP_209378780.1">
    <property type="nucleotide sequence ID" value="NZ_JAGIZB010000005.1"/>
</dbReference>
<comment type="similarity">
    <text evidence="1">Belongs to the SCO1/2 family.</text>
</comment>
<organism evidence="2 3">
    <name type="scientific">Pararoseomonas baculiformis</name>
    <dbReference type="NCBI Taxonomy" id="2820812"/>
    <lineage>
        <taxon>Bacteria</taxon>
        <taxon>Pseudomonadati</taxon>
        <taxon>Pseudomonadota</taxon>
        <taxon>Alphaproteobacteria</taxon>
        <taxon>Acetobacterales</taxon>
        <taxon>Acetobacteraceae</taxon>
        <taxon>Pararoseomonas</taxon>
    </lineage>
</organism>
<keyword evidence="3" id="KW-1185">Reference proteome</keyword>
<proteinExistence type="inferred from homology"/>
<gene>
    <name evidence="2" type="ORF">J8J14_07130</name>
</gene>
<name>A0ABS4AC14_9PROT</name>
<dbReference type="InterPro" id="IPR036249">
    <property type="entry name" value="Thioredoxin-like_sf"/>
</dbReference>
<accession>A0ABS4AC14</accession>
<evidence type="ECO:0000256" key="1">
    <source>
        <dbReference type="ARBA" id="ARBA00010996"/>
    </source>
</evidence>
<dbReference type="Gene3D" id="3.40.30.10">
    <property type="entry name" value="Glutaredoxin"/>
    <property type="match status" value="1"/>
</dbReference>